<evidence type="ECO:0000256" key="2">
    <source>
        <dbReference type="ARBA" id="ARBA00022723"/>
    </source>
</evidence>
<evidence type="ECO:0000313" key="9">
    <source>
        <dbReference type="Proteomes" id="UP000717696"/>
    </source>
</evidence>
<accession>A0A9P9FLQ9</accession>
<dbReference type="Proteomes" id="UP000717696">
    <property type="component" value="Unassembled WGS sequence"/>
</dbReference>
<dbReference type="PANTHER" id="PTHR47338:SF5">
    <property type="entry name" value="ZN(II)2CYS6 TRANSCRIPTION FACTOR (EUROFUNG)"/>
    <property type="match status" value="1"/>
</dbReference>
<dbReference type="Pfam" id="PF00172">
    <property type="entry name" value="Zn_clus"/>
    <property type="match status" value="1"/>
</dbReference>
<dbReference type="AlphaFoldDB" id="A0A9P9FLQ9"/>
<evidence type="ECO:0000256" key="3">
    <source>
        <dbReference type="ARBA" id="ARBA00023015"/>
    </source>
</evidence>
<keyword evidence="4" id="KW-0804">Transcription</keyword>
<dbReference type="PROSITE" id="PS50048">
    <property type="entry name" value="ZN2_CY6_FUNGAL_2"/>
    <property type="match status" value="1"/>
</dbReference>
<dbReference type="PANTHER" id="PTHR47338">
    <property type="entry name" value="ZN(II)2CYS6 TRANSCRIPTION FACTOR (EUROFUNG)-RELATED"/>
    <property type="match status" value="1"/>
</dbReference>
<sequence length="480" mass="52677">MFITLKATKDGAKDAGMEQVALSNAHQGRNSRGRFGSNRRDACVGCRNKKIRCTGNRRSCDRCNIQQITCVFPPAPERQRTRGNRKVLPINDPPTQTNTGDETTYIVSNHDPPAQPTQTVSPLSTSQPELDSRAKDVVNGGFGQISLPNSHQNSAHELSISRPSCIGSGRPGLETTSNNPAATQITVSKETDVTFTDDQSGYMFGGRVQPLSPFAESLAGSSSLDISQFLADFPGTPCLSTMGPTSTEAHATQISSNVAMCSCLEDTLDIVQKLDDDAFQLRTLAFDHVLKLQKWLLFHCCKPLDCDKCTSLLQTSTIILVICGRVANMFECLSRRIQPPPFSPDCPAEEGELGSITTPGIAPFLPFARPARRKTTLDTSNSELFDISGEAAIQTPCNPEMFSAEFRAQYSYDEQLHMIRVLAKIQVRNFNQLLVRISESQQTQNSQARFGRIMSFIRRLQEAGASIDESFQIMLQSLVA</sequence>
<keyword evidence="5" id="KW-0539">Nucleus</keyword>
<keyword evidence="9" id="KW-1185">Reference proteome</keyword>
<evidence type="ECO:0000256" key="4">
    <source>
        <dbReference type="ARBA" id="ARBA00023163"/>
    </source>
</evidence>
<dbReference type="InterPro" id="IPR001138">
    <property type="entry name" value="Zn2Cys6_DnaBD"/>
</dbReference>
<organism evidence="8 9">
    <name type="scientific">Dactylonectria estremocensis</name>
    <dbReference type="NCBI Taxonomy" id="1079267"/>
    <lineage>
        <taxon>Eukaryota</taxon>
        <taxon>Fungi</taxon>
        <taxon>Dikarya</taxon>
        <taxon>Ascomycota</taxon>
        <taxon>Pezizomycotina</taxon>
        <taxon>Sordariomycetes</taxon>
        <taxon>Hypocreomycetidae</taxon>
        <taxon>Hypocreales</taxon>
        <taxon>Nectriaceae</taxon>
        <taxon>Dactylonectria</taxon>
    </lineage>
</organism>
<dbReference type="CDD" id="cd00067">
    <property type="entry name" value="GAL4"/>
    <property type="match status" value="1"/>
</dbReference>
<keyword evidence="3" id="KW-0805">Transcription regulation</keyword>
<feature type="domain" description="Zn(2)-C6 fungal-type" evidence="7">
    <location>
        <begin position="42"/>
        <end position="72"/>
    </location>
</feature>
<dbReference type="GO" id="GO:0008270">
    <property type="term" value="F:zinc ion binding"/>
    <property type="evidence" value="ECO:0007669"/>
    <property type="project" value="InterPro"/>
</dbReference>
<dbReference type="OrthoDB" id="4356994at2759"/>
<evidence type="ECO:0000256" key="1">
    <source>
        <dbReference type="ARBA" id="ARBA00004123"/>
    </source>
</evidence>
<feature type="compositionally biased region" description="Polar residues" evidence="6">
    <location>
        <begin position="116"/>
        <end position="127"/>
    </location>
</feature>
<dbReference type="InterPro" id="IPR036864">
    <property type="entry name" value="Zn2-C6_fun-type_DNA-bd_sf"/>
</dbReference>
<dbReference type="Gene3D" id="4.10.240.10">
    <property type="entry name" value="Zn(2)-C6 fungal-type DNA-binding domain"/>
    <property type="match status" value="1"/>
</dbReference>
<evidence type="ECO:0000256" key="6">
    <source>
        <dbReference type="SAM" id="MobiDB-lite"/>
    </source>
</evidence>
<evidence type="ECO:0000259" key="7">
    <source>
        <dbReference type="PROSITE" id="PS50048"/>
    </source>
</evidence>
<protein>
    <recommendedName>
        <fullName evidence="7">Zn(2)-C6 fungal-type domain-containing protein</fullName>
    </recommendedName>
</protein>
<dbReference type="EMBL" id="JAGMUU010000001">
    <property type="protein sequence ID" value="KAH7163355.1"/>
    <property type="molecule type" value="Genomic_DNA"/>
</dbReference>
<dbReference type="PROSITE" id="PS00463">
    <property type="entry name" value="ZN2_CY6_FUNGAL_1"/>
    <property type="match status" value="1"/>
</dbReference>
<feature type="region of interest" description="Disordered" evidence="6">
    <location>
        <begin position="75"/>
        <end position="127"/>
    </location>
</feature>
<gene>
    <name evidence="8" type="ORF">B0J13DRAFT_35319</name>
</gene>
<dbReference type="SMART" id="SM00066">
    <property type="entry name" value="GAL4"/>
    <property type="match status" value="1"/>
</dbReference>
<name>A0A9P9FLQ9_9HYPO</name>
<feature type="compositionally biased region" description="Polar residues" evidence="6">
    <location>
        <begin position="93"/>
        <end position="107"/>
    </location>
</feature>
<evidence type="ECO:0000313" key="8">
    <source>
        <dbReference type="EMBL" id="KAH7163355.1"/>
    </source>
</evidence>
<dbReference type="SUPFAM" id="SSF57701">
    <property type="entry name" value="Zn2/Cys6 DNA-binding domain"/>
    <property type="match status" value="1"/>
</dbReference>
<keyword evidence="2" id="KW-0479">Metal-binding</keyword>
<reference evidence="8" key="1">
    <citation type="journal article" date="2021" name="Nat. Commun.">
        <title>Genetic determinants of endophytism in the Arabidopsis root mycobiome.</title>
        <authorList>
            <person name="Mesny F."/>
            <person name="Miyauchi S."/>
            <person name="Thiergart T."/>
            <person name="Pickel B."/>
            <person name="Atanasova L."/>
            <person name="Karlsson M."/>
            <person name="Huettel B."/>
            <person name="Barry K.W."/>
            <person name="Haridas S."/>
            <person name="Chen C."/>
            <person name="Bauer D."/>
            <person name="Andreopoulos W."/>
            <person name="Pangilinan J."/>
            <person name="LaButti K."/>
            <person name="Riley R."/>
            <person name="Lipzen A."/>
            <person name="Clum A."/>
            <person name="Drula E."/>
            <person name="Henrissat B."/>
            <person name="Kohler A."/>
            <person name="Grigoriev I.V."/>
            <person name="Martin F.M."/>
            <person name="Hacquard S."/>
        </authorList>
    </citation>
    <scope>NUCLEOTIDE SEQUENCE</scope>
    <source>
        <strain evidence="8">MPI-CAGE-AT-0021</strain>
    </source>
</reference>
<dbReference type="GO" id="GO:0000981">
    <property type="term" value="F:DNA-binding transcription factor activity, RNA polymerase II-specific"/>
    <property type="evidence" value="ECO:0007669"/>
    <property type="project" value="InterPro"/>
</dbReference>
<dbReference type="GO" id="GO:0005634">
    <property type="term" value="C:nucleus"/>
    <property type="evidence" value="ECO:0007669"/>
    <property type="project" value="UniProtKB-SubCell"/>
</dbReference>
<proteinExistence type="predicted"/>
<comment type="caution">
    <text evidence="8">The sequence shown here is derived from an EMBL/GenBank/DDBJ whole genome shotgun (WGS) entry which is preliminary data.</text>
</comment>
<comment type="subcellular location">
    <subcellularLocation>
        <location evidence="1">Nucleus</location>
    </subcellularLocation>
</comment>
<evidence type="ECO:0000256" key="5">
    <source>
        <dbReference type="ARBA" id="ARBA00023242"/>
    </source>
</evidence>
<dbReference type="InterPro" id="IPR050815">
    <property type="entry name" value="TF_fung"/>
</dbReference>